<evidence type="ECO:0000259" key="4">
    <source>
        <dbReference type="Pfam" id="PF03968"/>
    </source>
</evidence>
<dbReference type="InterPro" id="IPR052037">
    <property type="entry name" value="LPS_export_LptA"/>
</dbReference>
<evidence type="ECO:0000313" key="5">
    <source>
        <dbReference type="EMBL" id="TCS64744.1"/>
    </source>
</evidence>
<dbReference type="InterPro" id="IPR005653">
    <property type="entry name" value="OstA-like_N"/>
</dbReference>
<evidence type="ECO:0000256" key="2">
    <source>
        <dbReference type="SAM" id="MobiDB-lite"/>
    </source>
</evidence>
<evidence type="ECO:0000313" key="6">
    <source>
        <dbReference type="Proteomes" id="UP000295304"/>
    </source>
</evidence>
<feature type="domain" description="Organic solvent tolerance-like N-terminal" evidence="4">
    <location>
        <begin position="146"/>
        <end position="254"/>
    </location>
</feature>
<keyword evidence="6" id="KW-1185">Reference proteome</keyword>
<evidence type="ECO:0000256" key="3">
    <source>
        <dbReference type="SAM" id="SignalP"/>
    </source>
</evidence>
<organism evidence="5 6">
    <name type="scientific">Varunaivibrio sulfuroxidans</name>
    <dbReference type="NCBI Taxonomy" id="1773489"/>
    <lineage>
        <taxon>Bacteria</taxon>
        <taxon>Pseudomonadati</taxon>
        <taxon>Pseudomonadota</taxon>
        <taxon>Alphaproteobacteria</taxon>
        <taxon>Rhodospirillales</taxon>
        <taxon>Magnetovibrionaceae</taxon>
        <taxon>Varunaivibrio</taxon>
    </lineage>
</organism>
<dbReference type="PANTHER" id="PTHR36504">
    <property type="entry name" value="LIPOPOLYSACCHARIDE EXPORT SYSTEM PROTEIN LPTA"/>
    <property type="match status" value="1"/>
</dbReference>
<feature type="compositionally biased region" description="Gly residues" evidence="2">
    <location>
        <begin position="272"/>
        <end position="282"/>
    </location>
</feature>
<gene>
    <name evidence="5" type="ORF">EDD55_10170</name>
</gene>
<dbReference type="EMBL" id="SLZW01000001">
    <property type="protein sequence ID" value="TCS64744.1"/>
    <property type="molecule type" value="Genomic_DNA"/>
</dbReference>
<dbReference type="GO" id="GO:0009279">
    <property type="term" value="C:cell outer membrane"/>
    <property type="evidence" value="ECO:0007669"/>
    <property type="project" value="TreeGrafter"/>
</dbReference>
<dbReference type="Gene3D" id="2.60.450.10">
    <property type="entry name" value="Lipopolysaccharide (LPS) transport protein A like domain"/>
    <property type="match status" value="2"/>
</dbReference>
<dbReference type="Pfam" id="PF03968">
    <property type="entry name" value="LptD_N"/>
    <property type="match status" value="2"/>
</dbReference>
<dbReference type="GO" id="GO:0015920">
    <property type="term" value="P:lipopolysaccharide transport"/>
    <property type="evidence" value="ECO:0007669"/>
    <property type="project" value="TreeGrafter"/>
</dbReference>
<reference evidence="5 6" key="1">
    <citation type="submission" date="2019-03" db="EMBL/GenBank/DDBJ databases">
        <title>Genomic Encyclopedia of Type Strains, Phase IV (KMG-IV): sequencing the most valuable type-strain genomes for metagenomic binning, comparative biology and taxonomic classification.</title>
        <authorList>
            <person name="Goeker M."/>
        </authorList>
    </citation>
    <scope>NUCLEOTIDE SEQUENCE [LARGE SCALE GENOMIC DNA]</scope>
    <source>
        <strain evidence="5 6">DSM 101688</strain>
    </source>
</reference>
<evidence type="ECO:0000256" key="1">
    <source>
        <dbReference type="ARBA" id="ARBA00022729"/>
    </source>
</evidence>
<accession>A0A4R3JFT1</accession>
<proteinExistence type="predicted"/>
<sequence length="311" mass="33171">MRIFDRVLPRAFRVVWVGLAVVVLSAVATAHAQGLNFNGVGGNSPIEIEADNGIEWQQRSLMFIARGNAHATRGNVTIRADELRAYYRQIKGGGTEIWRLDAVGHVQVTTPGETAYGGHAVYDVDNAVLVLSEGNPVRLLTATTEITARKQIEYWDKKQVAVARGSAQVIQDAKKLSGDVITARIRKNAQGKTEIWQVEAFDNVVIHTQQDVVTAARGVYNLTSGVARLSGSVTITRGPNRLNGCRADVNLKTGISTLLSCPGAPAKAPAPGGMGNGQGGRRGAQSQGPSGERVHGVLIPNSKLKTKPQGK</sequence>
<dbReference type="RefSeq" id="WP_132937501.1">
    <property type="nucleotide sequence ID" value="NZ_CP119676.1"/>
</dbReference>
<feature type="region of interest" description="Disordered" evidence="2">
    <location>
        <begin position="266"/>
        <end position="311"/>
    </location>
</feature>
<dbReference type="OrthoDB" id="8450043at2"/>
<feature type="chain" id="PRO_5020885570" evidence="3">
    <location>
        <begin position="33"/>
        <end position="311"/>
    </location>
</feature>
<comment type="caution">
    <text evidence="5">The sequence shown here is derived from an EMBL/GenBank/DDBJ whole genome shotgun (WGS) entry which is preliminary data.</text>
</comment>
<protein>
    <submittedName>
        <fullName evidence="5">Lipopolysaccharide export system protein LptA</fullName>
    </submittedName>
</protein>
<name>A0A4R3JFT1_9PROT</name>
<feature type="domain" description="Organic solvent tolerance-like N-terminal" evidence="4">
    <location>
        <begin position="47"/>
        <end position="132"/>
    </location>
</feature>
<dbReference type="PANTHER" id="PTHR36504:SF1">
    <property type="entry name" value="LIPOPOLYSACCHARIDE EXPORT SYSTEM PROTEIN LPTA"/>
    <property type="match status" value="1"/>
</dbReference>
<keyword evidence="1 3" id="KW-0732">Signal</keyword>
<dbReference type="AlphaFoldDB" id="A0A4R3JFT1"/>
<dbReference type="GO" id="GO:0017089">
    <property type="term" value="F:glycolipid transfer activity"/>
    <property type="evidence" value="ECO:0007669"/>
    <property type="project" value="TreeGrafter"/>
</dbReference>
<dbReference type="Proteomes" id="UP000295304">
    <property type="component" value="Unassembled WGS sequence"/>
</dbReference>
<dbReference type="GO" id="GO:0030288">
    <property type="term" value="C:outer membrane-bounded periplasmic space"/>
    <property type="evidence" value="ECO:0007669"/>
    <property type="project" value="TreeGrafter"/>
</dbReference>
<feature type="signal peptide" evidence="3">
    <location>
        <begin position="1"/>
        <end position="32"/>
    </location>
</feature>